<dbReference type="PANTHER" id="PTHR33050:SF7">
    <property type="entry name" value="RIBONUCLEASE H"/>
    <property type="match status" value="1"/>
</dbReference>
<protein>
    <submittedName>
        <fullName evidence="1">Gag-Pol polyprotein</fullName>
    </submittedName>
</protein>
<dbReference type="InterPro" id="IPR052055">
    <property type="entry name" value="Hepadnavirus_pol/RT"/>
</dbReference>
<evidence type="ECO:0000313" key="2">
    <source>
        <dbReference type="Proteomes" id="UP000830375"/>
    </source>
</evidence>
<sequence>MVTTHPGSSSPEPNWSLHRFPFKMLTAKHILSCVCHQDWFAAIDLNGMYFYVSILPQHRLFLLFAFEGQAYQYKPLPFGLALSLRVFTKLAEGAFAPLWEKGIQILNCLNNWLILAHSRDLCASTGTWCSSTSAIWGVGAPHEQARAVGAELPEPLQAQDSGPSQILSEAPGIYGSCSHIDTARLAPYETASALIPRWAWHCGTFRVGVTPECRCPFRPWSNLVFLWAGPRLQWHINCLELLAVLLALRWFLPMLRDRHVLVCMDNIATVTYIKRQSGLCSRRMSPTIFSSGVRRSTDRCALFTSRGS</sequence>
<proteinExistence type="predicted"/>
<dbReference type="InterPro" id="IPR043502">
    <property type="entry name" value="DNA/RNA_pol_sf"/>
</dbReference>
<dbReference type="Gene3D" id="3.10.10.10">
    <property type="entry name" value="HIV Type 1 Reverse Transcriptase, subunit A, domain 1"/>
    <property type="match status" value="1"/>
</dbReference>
<dbReference type="SUPFAM" id="SSF56672">
    <property type="entry name" value="DNA/RNA polymerases"/>
    <property type="match status" value="1"/>
</dbReference>
<name>A0ABQ8MTP1_LABRO</name>
<keyword evidence="2" id="KW-1185">Reference proteome</keyword>
<dbReference type="Proteomes" id="UP000830375">
    <property type="component" value="Unassembled WGS sequence"/>
</dbReference>
<reference evidence="1 2" key="1">
    <citation type="submission" date="2022-01" db="EMBL/GenBank/DDBJ databases">
        <title>A high-quality chromosome-level genome assembly of rohu carp, Labeo rohita.</title>
        <authorList>
            <person name="Arick M.A. II"/>
            <person name="Hsu C.-Y."/>
            <person name="Magbanua Z."/>
            <person name="Pechanova O."/>
            <person name="Grover C."/>
            <person name="Miller E."/>
            <person name="Thrash A."/>
            <person name="Ezzel L."/>
            <person name="Alam S."/>
            <person name="Benzie J."/>
            <person name="Hamilton M."/>
            <person name="Karsi A."/>
            <person name="Lawrence M.L."/>
            <person name="Peterson D.G."/>
        </authorList>
    </citation>
    <scope>NUCLEOTIDE SEQUENCE [LARGE SCALE GENOMIC DNA]</scope>
    <source>
        <strain evidence="2">BAU-BD-2019</strain>
        <tissue evidence="1">Blood</tissue>
    </source>
</reference>
<organism evidence="1 2">
    <name type="scientific">Labeo rohita</name>
    <name type="common">Indian major carp</name>
    <name type="synonym">Cyprinus rohita</name>
    <dbReference type="NCBI Taxonomy" id="84645"/>
    <lineage>
        <taxon>Eukaryota</taxon>
        <taxon>Metazoa</taxon>
        <taxon>Chordata</taxon>
        <taxon>Craniata</taxon>
        <taxon>Vertebrata</taxon>
        <taxon>Euteleostomi</taxon>
        <taxon>Actinopterygii</taxon>
        <taxon>Neopterygii</taxon>
        <taxon>Teleostei</taxon>
        <taxon>Ostariophysi</taxon>
        <taxon>Cypriniformes</taxon>
        <taxon>Cyprinidae</taxon>
        <taxon>Labeoninae</taxon>
        <taxon>Labeonini</taxon>
        <taxon>Labeo</taxon>
    </lineage>
</organism>
<dbReference type="InterPro" id="IPR043128">
    <property type="entry name" value="Rev_trsase/Diguanyl_cyclase"/>
</dbReference>
<dbReference type="EMBL" id="JACTAM010000003">
    <property type="protein sequence ID" value="KAI2665956.1"/>
    <property type="molecule type" value="Genomic_DNA"/>
</dbReference>
<dbReference type="Gene3D" id="3.30.70.270">
    <property type="match status" value="1"/>
</dbReference>
<accession>A0ABQ8MTP1</accession>
<dbReference type="CDD" id="cd03714">
    <property type="entry name" value="RT_DIRS1"/>
    <property type="match status" value="1"/>
</dbReference>
<gene>
    <name evidence="1" type="ORF">H4Q32_009694</name>
</gene>
<dbReference type="PANTHER" id="PTHR33050">
    <property type="entry name" value="REVERSE TRANSCRIPTASE DOMAIN-CONTAINING PROTEIN"/>
    <property type="match status" value="1"/>
</dbReference>
<comment type="caution">
    <text evidence="1">The sequence shown here is derived from an EMBL/GenBank/DDBJ whole genome shotgun (WGS) entry which is preliminary data.</text>
</comment>
<evidence type="ECO:0000313" key="1">
    <source>
        <dbReference type="EMBL" id="KAI2665956.1"/>
    </source>
</evidence>